<dbReference type="InterPro" id="IPR059141">
    <property type="entry name" value="Beta-prop_Nup120_160"/>
</dbReference>
<dbReference type="EMBL" id="JAGFBS010000016">
    <property type="protein sequence ID" value="KAG6375092.1"/>
    <property type="molecule type" value="Genomic_DNA"/>
</dbReference>
<organism evidence="7 8">
    <name type="scientific">Boletus reticuloceps</name>
    <dbReference type="NCBI Taxonomy" id="495285"/>
    <lineage>
        <taxon>Eukaryota</taxon>
        <taxon>Fungi</taxon>
        <taxon>Dikarya</taxon>
        <taxon>Basidiomycota</taxon>
        <taxon>Agaricomycotina</taxon>
        <taxon>Agaricomycetes</taxon>
        <taxon>Agaricomycetidae</taxon>
        <taxon>Boletales</taxon>
        <taxon>Boletineae</taxon>
        <taxon>Boletaceae</taxon>
        <taxon>Boletoideae</taxon>
        <taxon>Boletus</taxon>
    </lineage>
</organism>
<comment type="caution">
    <text evidence="7">The sequence shown here is derived from an EMBL/GenBank/DDBJ whole genome shotgun (WGS) entry which is preliminary data.</text>
</comment>
<proteinExistence type="predicted"/>
<gene>
    <name evidence="7" type="ORF">JVT61DRAFT_3878</name>
</gene>
<feature type="domain" description="Nucleoporin Nup120/160 beta-propeller" evidence="4">
    <location>
        <begin position="62"/>
        <end position="527"/>
    </location>
</feature>
<sequence length="1365" mass="151081">MAAGSILVSTQLSSLFPSANAPSVVLQSSRRNVAIPTPAADVDLHPEHASFASMVHSQHIGSILLRVLHGGLIVELISLSTQATPIRFVFPVPILSSPAILAAAEHELHLLVVTVTGSLYRLVLPAANHNLLWHDQVAANWCREYIIKTVSDLSRSIVQVQGIHCITIGLKNGSLLRIESERIGDDTFDDLWTETLSQPKSLFGAFASYIPGLQPGANAASEILSVASLPQPTDLSHTWTLSRDRVLRLWSAKNGCVASKTISSRVTGQPTSSGATISESLDVEPRNLLRICFGGTNDESTFVIAFTPKPTDPQSGGHFQVFDSTADQLRELGFVECSAASAHCHLQDFIINDGILCVLWERQGCSLMERTPLALGSLNASDSTTWTTSSHGEEADLTPAYIEELLRSPGSLTEKFMEAILRPGLFSPLTIRTALEQYIDACLTLPGPPAPELTASYATVVENIAAVVGCTVSLVQDPHTGAMQHDRYWSALKRDWEGFITRCREVERSARWPLALCIGQSSEGVVVERERINSLAKEDLPIAVHRHLSDSLAVDSHFAVLDIAWTLCDKIGPELLRNVETRVIDVLHQEIAFSIVDILGDQAQRLDFKEYLDDATQNWTHARLQDVDDFDKDIRIILDLVAGFDPQVKREEDEVELLLPPTRSGWRVALSTAYVSTSVHARYDICIALMALLFFLADDFKEWDQPLLEEVFAVFRGLAMLRCAARQPTEDHAQDPVPSDDINTDDMVARMSNMQVSRNHSRFAPTSSLLHRLIAQSGESNELPGSAHQFLDTTGLLQSTSPAHATLYEVQFCDGIRSLGYPDIARDMLAWLPRTPGVAFVTAQLYIALGRADDAASMLEKVAASFGPDSGLSFEDAEALSSILPAKALYDSDFSFYLEASTIFRSNGLTQQEVSFLRLALSVAPPEADTADMWHGLIRGYIELSSWEEAYSSIIAAPFDNVKRDCISQLVYQMCEDGAIELLVSLDFAGFCSEVDDALAFKARNTDPRARPFYSRILYTWYTRRGDHRSAARTMYQRARKLQEVSSKPADVISLMEDQLESYLLAINSLALLEQKNAWVVVQLPALNTKDFESRKRRKLAQSLPLSSTSADSEIIDLQDLRFEYTLLSARLRLIQRDSALLTVPDALLSPSLVILRLGQANQFELAITTARALGVDMSELFAALAGQCMRLSRNPDGVLQDTADWLLTDNISSWPGTPADRGWRYLKLALERHDGPDTDYRYSKAVLEAILSHERASPPPPWLIHTLEDHHHEYLIRTSLRFDLLEGALEHTLSLVRKADTALSRLPPRTSCATWLPYTLIDQVLVAVAAQDDLGTRGQTLRRTLQADISNRLKRLQKMSQFSV</sequence>
<dbReference type="InterPro" id="IPR021717">
    <property type="entry name" value="Nucleoporin_Nup160"/>
</dbReference>
<evidence type="ECO:0000259" key="6">
    <source>
        <dbReference type="Pfam" id="PF23347"/>
    </source>
</evidence>
<dbReference type="PANTHER" id="PTHR21286:SF0">
    <property type="entry name" value="NUCLEAR PORE COMPLEX PROTEIN NUP160"/>
    <property type="match status" value="1"/>
</dbReference>
<comment type="subcellular location">
    <subcellularLocation>
        <location evidence="1">Nucleus</location>
    </subcellularLocation>
</comment>
<evidence type="ECO:0000313" key="7">
    <source>
        <dbReference type="EMBL" id="KAG6375092.1"/>
    </source>
</evidence>
<dbReference type="PANTHER" id="PTHR21286">
    <property type="entry name" value="NUCLEAR PORE COMPLEX PROTEIN NUP160"/>
    <property type="match status" value="1"/>
</dbReference>
<keyword evidence="2" id="KW-0813">Transport</keyword>
<dbReference type="GO" id="GO:0017056">
    <property type="term" value="F:structural constituent of nuclear pore"/>
    <property type="evidence" value="ECO:0007669"/>
    <property type="project" value="TreeGrafter"/>
</dbReference>
<dbReference type="Pfam" id="PF11715">
    <property type="entry name" value="Beta-prop_Nup120_160"/>
    <property type="match status" value="1"/>
</dbReference>
<evidence type="ECO:0000256" key="2">
    <source>
        <dbReference type="ARBA" id="ARBA00022448"/>
    </source>
</evidence>
<protein>
    <recommendedName>
        <fullName evidence="9">Nuclear pore complex protein Nup160</fullName>
    </recommendedName>
</protein>
<dbReference type="Pfam" id="PF23300">
    <property type="entry name" value="HEAT_Nup120"/>
    <property type="match status" value="1"/>
</dbReference>
<dbReference type="InterPro" id="IPR056536">
    <property type="entry name" value="TPR_NUP160_C"/>
</dbReference>
<evidence type="ECO:0008006" key="9">
    <source>
        <dbReference type="Google" id="ProtNLM"/>
    </source>
</evidence>
<dbReference type="GO" id="GO:0005643">
    <property type="term" value="C:nuclear pore"/>
    <property type="evidence" value="ECO:0007669"/>
    <property type="project" value="TreeGrafter"/>
</dbReference>
<keyword evidence="3" id="KW-0539">Nucleus</keyword>
<name>A0A8I2YP99_9AGAM</name>
<evidence type="ECO:0000259" key="4">
    <source>
        <dbReference type="Pfam" id="PF11715"/>
    </source>
</evidence>
<keyword evidence="8" id="KW-1185">Reference proteome</keyword>
<accession>A0A8I2YP99</accession>
<dbReference type="OrthoDB" id="67716at2759"/>
<evidence type="ECO:0000256" key="3">
    <source>
        <dbReference type="ARBA" id="ARBA00023242"/>
    </source>
</evidence>
<evidence type="ECO:0000313" key="8">
    <source>
        <dbReference type="Proteomes" id="UP000683000"/>
    </source>
</evidence>
<evidence type="ECO:0000256" key="1">
    <source>
        <dbReference type="ARBA" id="ARBA00004123"/>
    </source>
</evidence>
<feature type="domain" description="NUP160 C-terminal TPR" evidence="6">
    <location>
        <begin position="1117"/>
        <end position="1356"/>
    </location>
</feature>
<evidence type="ECO:0000259" key="5">
    <source>
        <dbReference type="Pfam" id="PF23300"/>
    </source>
</evidence>
<dbReference type="Proteomes" id="UP000683000">
    <property type="component" value="Unassembled WGS sequence"/>
</dbReference>
<reference evidence="7" key="1">
    <citation type="submission" date="2021-03" db="EMBL/GenBank/DDBJ databases">
        <title>Evolutionary innovations through gain and loss of genes in the ectomycorrhizal Boletales.</title>
        <authorList>
            <person name="Wu G."/>
            <person name="Miyauchi S."/>
            <person name="Morin E."/>
            <person name="Yang Z.-L."/>
            <person name="Xu J."/>
            <person name="Martin F.M."/>
        </authorList>
    </citation>
    <scope>NUCLEOTIDE SEQUENCE</scope>
    <source>
        <strain evidence="7">BR01</strain>
    </source>
</reference>
<dbReference type="Pfam" id="PF23347">
    <property type="entry name" value="TPR_Nup160_C"/>
    <property type="match status" value="1"/>
</dbReference>
<dbReference type="InterPro" id="IPR056548">
    <property type="entry name" value="HEAT_Nup120"/>
</dbReference>
<feature type="domain" description="Nucleoporin nup120-like HEAT repeat" evidence="5">
    <location>
        <begin position="812"/>
        <end position="976"/>
    </location>
</feature>